<keyword evidence="2" id="KW-0472">Membrane</keyword>
<evidence type="ECO:0000256" key="1">
    <source>
        <dbReference type="SAM" id="MobiDB-lite"/>
    </source>
</evidence>
<dbReference type="AlphaFoldDB" id="A0A6J7H2Y9"/>
<feature type="region of interest" description="Disordered" evidence="1">
    <location>
        <begin position="45"/>
        <end position="73"/>
    </location>
</feature>
<proteinExistence type="predicted"/>
<dbReference type="EMBL" id="CAFBOF010000007">
    <property type="protein sequence ID" value="CAB4972904.1"/>
    <property type="molecule type" value="Genomic_DNA"/>
</dbReference>
<organism evidence="3">
    <name type="scientific">freshwater metagenome</name>
    <dbReference type="NCBI Taxonomy" id="449393"/>
    <lineage>
        <taxon>unclassified sequences</taxon>
        <taxon>metagenomes</taxon>
        <taxon>ecological metagenomes</taxon>
    </lineage>
</organism>
<dbReference type="EMBL" id="CAFBMM010000059">
    <property type="protein sequence ID" value="CAB4911053.1"/>
    <property type="molecule type" value="Genomic_DNA"/>
</dbReference>
<sequence>MKSSKDYKKPVSRREKLIAALCVVGIIGITAVVIWFFRPETTSSPTNIPSNAPTVPIITTPSVPETTVPVPGG</sequence>
<keyword evidence="2" id="KW-1133">Transmembrane helix</keyword>
<keyword evidence="2" id="KW-0812">Transmembrane</keyword>
<evidence type="ECO:0000313" key="3">
    <source>
        <dbReference type="EMBL" id="CAB4911053.1"/>
    </source>
</evidence>
<name>A0A6J7H2Y9_9ZZZZ</name>
<feature type="transmembrane region" description="Helical" evidence="2">
    <location>
        <begin position="17"/>
        <end position="37"/>
    </location>
</feature>
<evidence type="ECO:0000313" key="4">
    <source>
        <dbReference type="EMBL" id="CAB4972904.1"/>
    </source>
</evidence>
<evidence type="ECO:0000313" key="5">
    <source>
        <dbReference type="EMBL" id="CAB5032252.1"/>
    </source>
</evidence>
<accession>A0A6J7H2Y9</accession>
<protein>
    <submittedName>
        <fullName evidence="3">Unannotated protein</fullName>
    </submittedName>
</protein>
<evidence type="ECO:0000256" key="2">
    <source>
        <dbReference type="SAM" id="Phobius"/>
    </source>
</evidence>
<feature type="compositionally biased region" description="Low complexity" evidence="1">
    <location>
        <begin position="53"/>
        <end position="73"/>
    </location>
</feature>
<gene>
    <name evidence="3" type="ORF">UFOPK3605_01114</name>
    <name evidence="4" type="ORF">UFOPK3897_00592</name>
    <name evidence="5" type="ORF">UFOPK4121_01509</name>
</gene>
<reference evidence="3" key="1">
    <citation type="submission" date="2020-05" db="EMBL/GenBank/DDBJ databases">
        <authorList>
            <person name="Chiriac C."/>
            <person name="Salcher M."/>
            <person name="Ghai R."/>
            <person name="Kavagutti S V."/>
        </authorList>
    </citation>
    <scope>NUCLEOTIDE SEQUENCE</scope>
</reference>
<dbReference type="EMBL" id="CAFBPQ010000072">
    <property type="protein sequence ID" value="CAB5032252.1"/>
    <property type="molecule type" value="Genomic_DNA"/>
</dbReference>